<evidence type="ECO:0000313" key="3">
    <source>
        <dbReference type="Proteomes" id="UP000283387"/>
    </source>
</evidence>
<dbReference type="InterPro" id="IPR029058">
    <property type="entry name" value="AB_hydrolase_fold"/>
</dbReference>
<dbReference type="Gene3D" id="3.40.50.1820">
    <property type="entry name" value="alpha/beta hydrolase"/>
    <property type="match status" value="1"/>
</dbReference>
<dbReference type="EMBL" id="RAPN01000001">
    <property type="protein sequence ID" value="RKD92859.1"/>
    <property type="molecule type" value="Genomic_DNA"/>
</dbReference>
<evidence type="ECO:0000313" key="2">
    <source>
        <dbReference type="EMBL" id="RKD92859.1"/>
    </source>
</evidence>
<feature type="chain" id="PRO_5019355296" evidence="1">
    <location>
        <begin position="32"/>
        <end position="465"/>
    </location>
</feature>
<evidence type="ECO:0000256" key="1">
    <source>
        <dbReference type="SAM" id="SignalP"/>
    </source>
</evidence>
<proteinExistence type="predicted"/>
<keyword evidence="1" id="KW-0732">Signal</keyword>
<reference evidence="2 3" key="1">
    <citation type="submission" date="2018-09" db="EMBL/GenBank/DDBJ databases">
        <title>Genomic Encyclopedia of Archaeal and Bacterial Type Strains, Phase II (KMG-II): from individual species to whole genera.</title>
        <authorList>
            <person name="Goeker M."/>
        </authorList>
    </citation>
    <scope>NUCLEOTIDE SEQUENCE [LARGE SCALE GENOMIC DNA]</scope>
    <source>
        <strain evidence="2 3">DSM 27148</strain>
    </source>
</reference>
<dbReference type="RefSeq" id="WP_147377243.1">
    <property type="nucleotide sequence ID" value="NZ_RAPN01000001.1"/>
</dbReference>
<dbReference type="OrthoDB" id="1296155at2"/>
<dbReference type="SUPFAM" id="SSF53474">
    <property type="entry name" value="alpha/beta-Hydrolases"/>
    <property type="match status" value="1"/>
</dbReference>
<protein>
    <submittedName>
        <fullName evidence="2">Uncharacterized protein</fullName>
    </submittedName>
</protein>
<name>A0A419WBN6_9BACT</name>
<sequence length="465" mass="51522">MKNSDFRHTKRTASYRLATLLLVLLALPFWAAASTGKWTSQVTGGEISYTVTNPKSPKLDFYGSPMTVVYLENLVVPKIGQNSNPENVAWLLAQGYRVVELDYAHDSNTVSPLINKDIIAINDSIGSGSFCGLTDCSHYRSYVLFEGYRIARDVPYFVDDPTVYNTPTEYTVGDSLRMDIVYPANPKEPVSVILSFSYSNSYATWDSNKKKLTAANQNLRLKLDYTLAGFNDSFLEGAPANGMAWAIADHPKYCSWGKGKPADGPNDAYKSYETNPDAAQKVKSAIRTLRFLGDEMGLSGKIGVFGFSRGSTAGSMAIGDRKVPEFENAGFHQGISDDVQVAALGPGVFDYTQIYNAIDDGDKNLEARCPWVWGPLDENYERWKSMGSEFLVETAATAPTLFFYNTDDEIYYQDQIARFQNKLKKLGVPTESLVDYGHGHSLPQDGGSLTKLYNFFSQYLNPPGH</sequence>
<dbReference type="AlphaFoldDB" id="A0A419WBN6"/>
<feature type="signal peptide" evidence="1">
    <location>
        <begin position="1"/>
        <end position="31"/>
    </location>
</feature>
<accession>A0A419WBN6</accession>
<gene>
    <name evidence="2" type="ORF">BC643_3236</name>
</gene>
<keyword evidence="3" id="KW-1185">Reference proteome</keyword>
<dbReference type="Proteomes" id="UP000283387">
    <property type="component" value="Unassembled WGS sequence"/>
</dbReference>
<comment type="caution">
    <text evidence="2">The sequence shown here is derived from an EMBL/GenBank/DDBJ whole genome shotgun (WGS) entry which is preliminary data.</text>
</comment>
<organism evidence="2 3">
    <name type="scientific">Mangrovibacterium diazotrophicum</name>
    <dbReference type="NCBI Taxonomy" id="1261403"/>
    <lineage>
        <taxon>Bacteria</taxon>
        <taxon>Pseudomonadati</taxon>
        <taxon>Bacteroidota</taxon>
        <taxon>Bacteroidia</taxon>
        <taxon>Marinilabiliales</taxon>
        <taxon>Prolixibacteraceae</taxon>
        <taxon>Mangrovibacterium</taxon>
    </lineage>
</organism>